<protein>
    <submittedName>
        <fullName evidence="1">Uncharacterized protein</fullName>
    </submittedName>
</protein>
<reference evidence="1 2" key="1">
    <citation type="submission" date="2020-03" db="EMBL/GenBank/DDBJ databases">
        <title>Genomic Encyclopedia of Type Strains, Phase IV (KMG-IV): sequencing the most valuable type-strain genomes for metagenomic binning, comparative biology and taxonomic classification.</title>
        <authorList>
            <person name="Goeker M."/>
        </authorList>
    </citation>
    <scope>NUCLEOTIDE SEQUENCE [LARGE SCALE GENOMIC DNA]</scope>
    <source>
        <strain evidence="1 2">DSM 103870</strain>
    </source>
</reference>
<dbReference type="EMBL" id="JAASQI010000002">
    <property type="protein sequence ID" value="NIJ57085.1"/>
    <property type="molecule type" value="Genomic_DNA"/>
</dbReference>
<organism evidence="1 2">
    <name type="scientific">Pseudochelatococcus lubricantis</name>
    <dbReference type="NCBI Taxonomy" id="1538102"/>
    <lineage>
        <taxon>Bacteria</taxon>
        <taxon>Pseudomonadati</taxon>
        <taxon>Pseudomonadota</taxon>
        <taxon>Alphaproteobacteria</taxon>
        <taxon>Hyphomicrobiales</taxon>
        <taxon>Chelatococcaceae</taxon>
        <taxon>Pseudochelatococcus</taxon>
    </lineage>
</organism>
<name>A0ABX0UZS4_9HYPH</name>
<dbReference type="Proteomes" id="UP001429580">
    <property type="component" value="Unassembled WGS sequence"/>
</dbReference>
<proteinExistence type="predicted"/>
<comment type="caution">
    <text evidence="1">The sequence shown here is derived from an EMBL/GenBank/DDBJ whole genome shotgun (WGS) entry which is preliminary data.</text>
</comment>
<gene>
    <name evidence="1" type="ORF">FHS82_000911</name>
</gene>
<evidence type="ECO:0000313" key="1">
    <source>
        <dbReference type="EMBL" id="NIJ57085.1"/>
    </source>
</evidence>
<accession>A0ABX0UZS4</accession>
<keyword evidence="2" id="KW-1185">Reference proteome</keyword>
<evidence type="ECO:0000313" key="2">
    <source>
        <dbReference type="Proteomes" id="UP001429580"/>
    </source>
</evidence>
<sequence>MSHGLRFATVLRRPQRRAVPGAVPAHFYPGG</sequence>